<organism evidence="7 8">
    <name type="scientific">Methylobacterium goesingense</name>
    <dbReference type="NCBI Taxonomy" id="243690"/>
    <lineage>
        <taxon>Bacteria</taxon>
        <taxon>Pseudomonadati</taxon>
        <taxon>Pseudomonadota</taxon>
        <taxon>Alphaproteobacteria</taxon>
        <taxon>Hyphomicrobiales</taxon>
        <taxon>Methylobacteriaceae</taxon>
        <taxon>Methylobacterium</taxon>
    </lineage>
</organism>
<dbReference type="Proteomes" id="UP001549145">
    <property type="component" value="Unassembled WGS sequence"/>
</dbReference>
<keyword evidence="5" id="KW-0813">Transport</keyword>
<dbReference type="PROSITE" id="PS01033">
    <property type="entry name" value="GLOBIN"/>
    <property type="match status" value="1"/>
</dbReference>
<dbReference type="CDD" id="cd12131">
    <property type="entry name" value="HGbI-like"/>
    <property type="match status" value="1"/>
</dbReference>
<sequence length="138" mass="15213">MTPQQVTLVQDSFAKVRPIADTAADLFYGRLFEIAPGVRAMFPEDMREQKKKLMAMLGLAVTNLHKPDTVVPALQTLGRQHVAFGTQAAHYAPVGEALLWTLEQGLGPDFTPEVREAWTETYGLVARVMQDAAADMRA</sequence>
<dbReference type="PANTHER" id="PTHR43396:SF3">
    <property type="entry name" value="FLAVOHEMOPROTEIN"/>
    <property type="match status" value="1"/>
</dbReference>
<proteinExistence type="inferred from homology"/>
<dbReference type="PANTHER" id="PTHR43396">
    <property type="entry name" value="FLAVOHEMOPROTEIN"/>
    <property type="match status" value="1"/>
</dbReference>
<gene>
    <name evidence="7" type="ORF">ABID43_000406</name>
</gene>
<keyword evidence="8" id="KW-1185">Reference proteome</keyword>
<accession>A0ABV2KZ92</accession>
<name>A0ABV2KZ92_9HYPH</name>
<dbReference type="InterPro" id="IPR012292">
    <property type="entry name" value="Globin/Proto"/>
</dbReference>
<keyword evidence="3" id="KW-0479">Metal-binding</keyword>
<evidence type="ECO:0000313" key="8">
    <source>
        <dbReference type="Proteomes" id="UP001549145"/>
    </source>
</evidence>
<evidence type="ECO:0000256" key="2">
    <source>
        <dbReference type="ARBA" id="ARBA00022621"/>
    </source>
</evidence>
<evidence type="ECO:0000259" key="6">
    <source>
        <dbReference type="PROSITE" id="PS01033"/>
    </source>
</evidence>
<comment type="similarity">
    <text evidence="5">Belongs to the globin family.</text>
</comment>
<keyword evidence="1 5" id="KW-0349">Heme</keyword>
<dbReference type="Gene3D" id="1.10.490.10">
    <property type="entry name" value="Globins"/>
    <property type="match status" value="1"/>
</dbReference>
<comment type="caution">
    <text evidence="7">The sequence shown here is derived from an EMBL/GenBank/DDBJ whole genome shotgun (WGS) entry which is preliminary data.</text>
</comment>
<keyword evidence="2 5" id="KW-0561">Oxygen transport</keyword>
<protein>
    <submittedName>
        <fullName evidence="7">Hemoglobin-like flavoprotein</fullName>
    </submittedName>
</protein>
<dbReference type="SUPFAM" id="SSF46458">
    <property type="entry name" value="Globin-like"/>
    <property type="match status" value="1"/>
</dbReference>
<evidence type="ECO:0000256" key="3">
    <source>
        <dbReference type="ARBA" id="ARBA00022723"/>
    </source>
</evidence>
<reference evidence="7 8" key="1">
    <citation type="submission" date="2024-06" db="EMBL/GenBank/DDBJ databases">
        <title>Genomic Encyclopedia of Type Strains, Phase IV (KMG-IV): sequencing the most valuable type-strain genomes for metagenomic binning, comparative biology and taxonomic classification.</title>
        <authorList>
            <person name="Goeker M."/>
        </authorList>
    </citation>
    <scope>NUCLEOTIDE SEQUENCE [LARGE SCALE GENOMIC DNA]</scope>
    <source>
        <strain evidence="7 8">DSM 21331</strain>
    </source>
</reference>
<evidence type="ECO:0000256" key="5">
    <source>
        <dbReference type="RuleBase" id="RU000356"/>
    </source>
</evidence>
<feature type="domain" description="Globin" evidence="6">
    <location>
        <begin position="1"/>
        <end position="134"/>
    </location>
</feature>
<evidence type="ECO:0000256" key="1">
    <source>
        <dbReference type="ARBA" id="ARBA00022617"/>
    </source>
</evidence>
<evidence type="ECO:0000313" key="7">
    <source>
        <dbReference type="EMBL" id="MET3690887.1"/>
    </source>
</evidence>
<dbReference type="InterPro" id="IPR009050">
    <property type="entry name" value="Globin-like_sf"/>
</dbReference>
<keyword evidence="4" id="KW-0408">Iron</keyword>
<evidence type="ECO:0000256" key="4">
    <source>
        <dbReference type="ARBA" id="ARBA00023004"/>
    </source>
</evidence>
<dbReference type="InterPro" id="IPR000971">
    <property type="entry name" value="Globin"/>
</dbReference>
<dbReference type="Pfam" id="PF00042">
    <property type="entry name" value="Globin"/>
    <property type="match status" value="1"/>
</dbReference>
<dbReference type="EMBL" id="JBEPMM010000001">
    <property type="protein sequence ID" value="MET3690887.1"/>
    <property type="molecule type" value="Genomic_DNA"/>
</dbReference>
<dbReference type="RefSeq" id="WP_238281061.1">
    <property type="nucleotide sequence ID" value="NZ_BPQL01000115.1"/>
</dbReference>